<dbReference type="InterPro" id="IPR007889">
    <property type="entry name" value="HTH_Psq"/>
</dbReference>
<dbReference type="Gene3D" id="1.10.10.60">
    <property type="entry name" value="Homeodomain-like"/>
    <property type="match status" value="1"/>
</dbReference>
<feature type="region of interest" description="Disordered" evidence="2">
    <location>
        <begin position="92"/>
        <end position="120"/>
    </location>
</feature>
<feature type="domain" description="HTH psq-type" evidence="3">
    <location>
        <begin position="14"/>
        <end position="50"/>
    </location>
</feature>
<comment type="subcellular location">
    <subcellularLocation>
        <location evidence="1">Nucleus</location>
    </subcellularLocation>
</comment>
<organism evidence="4 5">
    <name type="scientific">Psylliodes chrysocephalus</name>
    <dbReference type="NCBI Taxonomy" id="3402493"/>
    <lineage>
        <taxon>Eukaryota</taxon>
        <taxon>Metazoa</taxon>
        <taxon>Ecdysozoa</taxon>
        <taxon>Arthropoda</taxon>
        <taxon>Hexapoda</taxon>
        <taxon>Insecta</taxon>
        <taxon>Pterygota</taxon>
        <taxon>Neoptera</taxon>
        <taxon>Endopterygota</taxon>
        <taxon>Coleoptera</taxon>
        <taxon>Polyphaga</taxon>
        <taxon>Cucujiformia</taxon>
        <taxon>Chrysomeloidea</taxon>
        <taxon>Chrysomelidae</taxon>
        <taxon>Galerucinae</taxon>
        <taxon>Alticini</taxon>
        <taxon>Psylliodes</taxon>
    </lineage>
</organism>
<dbReference type="GO" id="GO:0003677">
    <property type="term" value="F:DNA binding"/>
    <property type="evidence" value="ECO:0007669"/>
    <property type="project" value="InterPro"/>
</dbReference>
<evidence type="ECO:0000256" key="2">
    <source>
        <dbReference type="SAM" id="MobiDB-lite"/>
    </source>
</evidence>
<dbReference type="InterPro" id="IPR011011">
    <property type="entry name" value="Znf_FYVE_PHD"/>
</dbReference>
<feature type="compositionally biased region" description="Acidic residues" evidence="2">
    <location>
        <begin position="107"/>
        <end position="120"/>
    </location>
</feature>
<keyword evidence="5" id="KW-1185">Reference proteome</keyword>
<evidence type="ECO:0000259" key="3">
    <source>
        <dbReference type="Pfam" id="PF05225"/>
    </source>
</evidence>
<sequence length="174" mass="20238">MAESPKRRKTWNKEHMVLAIKPVRQHNMGYKKASKHFGVPKGTLERYVKQIDVTPEDVDSEVEKVTKKVKFNETINLPNSNKTLQKTKKEKFYETTNHPSSNKTICDESDSEVPYNDDSDEEDNDAECLFCTNLYSADTHGEQWVKCIKCYRWAHEHCGAEDANFICPMCEERK</sequence>
<feature type="compositionally biased region" description="Polar residues" evidence="2">
    <location>
        <begin position="94"/>
        <end position="104"/>
    </location>
</feature>
<dbReference type="OrthoDB" id="6766699at2759"/>
<dbReference type="Proteomes" id="UP001153636">
    <property type="component" value="Chromosome 5"/>
</dbReference>
<dbReference type="EMBL" id="OV651817">
    <property type="protein sequence ID" value="CAH1110536.1"/>
    <property type="molecule type" value="Genomic_DNA"/>
</dbReference>
<name>A0A9P0CY66_9CUCU</name>
<dbReference type="InterPro" id="IPR009057">
    <property type="entry name" value="Homeodomain-like_sf"/>
</dbReference>
<reference evidence="4" key="1">
    <citation type="submission" date="2022-01" db="EMBL/GenBank/DDBJ databases">
        <authorList>
            <person name="King R."/>
        </authorList>
    </citation>
    <scope>NUCLEOTIDE SEQUENCE</scope>
</reference>
<dbReference type="SUPFAM" id="SSF57903">
    <property type="entry name" value="FYVE/PHD zinc finger"/>
    <property type="match status" value="1"/>
</dbReference>
<dbReference type="SUPFAM" id="SSF46689">
    <property type="entry name" value="Homeodomain-like"/>
    <property type="match status" value="1"/>
</dbReference>
<proteinExistence type="predicted"/>
<evidence type="ECO:0000313" key="4">
    <source>
        <dbReference type="EMBL" id="CAH1110536.1"/>
    </source>
</evidence>
<dbReference type="InterPro" id="IPR013083">
    <property type="entry name" value="Znf_RING/FYVE/PHD"/>
</dbReference>
<dbReference type="AlphaFoldDB" id="A0A9P0CY66"/>
<dbReference type="Gene3D" id="3.30.40.10">
    <property type="entry name" value="Zinc/RING finger domain, C3HC4 (zinc finger)"/>
    <property type="match status" value="1"/>
</dbReference>
<accession>A0A9P0CY66</accession>
<dbReference type="Pfam" id="PF05225">
    <property type="entry name" value="HTH_psq"/>
    <property type="match status" value="1"/>
</dbReference>
<protein>
    <recommendedName>
        <fullName evidence="3">HTH psq-type domain-containing protein</fullName>
    </recommendedName>
</protein>
<gene>
    <name evidence="4" type="ORF">PSYICH_LOCUS10904</name>
</gene>
<dbReference type="GO" id="GO:0005634">
    <property type="term" value="C:nucleus"/>
    <property type="evidence" value="ECO:0007669"/>
    <property type="project" value="UniProtKB-SubCell"/>
</dbReference>
<evidence type="ECO:0000313" key="5">
    <source>
        <dbReference type="Proteomes" id="UP001153636"/>
    </source>
</evidence>
<evidence type="ECO:0000256" key="1">
    <source>
        <dbReference type="ARBA" id="ARBA00004123"/>
    </source>
</evidence>